<name>A0ABT2LZK1_9FIRM</name>
<dbReference type="EMBL" id="JAODBU010000006">
    <property type="protein sequence ID" value="MCT7398704.1"/>
    <property type="molecule type" value="Genomic_DNA"/>
</dbReference>
<dbReference type="Gene3D" id="3.40.50.1580">
    <property type="entry name" value="Nucleoside phosphorylase domain"/>
    <property type="match status" value="1"/>
</dbReference>
<dbReference type="CDD" id="cd09008">
    <property type="entry name" value="MTAN"/>
    <property type="match status" value="1"/>
</dbReference>
<feature type="domain" description="Nucleoside phosphorylase" evidence="6">
    <location>
        <begin position="2"/>
        <end position="228"/>
    </location>
</feature>
<dbReference type="NCBIfam" id="NF004079">
    <property type="entry name" value="PRK05584.1"/>
    <property type="match status" value="1"/>
</dbReference>
<sequence>MLGIIGAMDSEVQELKNEMPDAKITSVAGMDFYEGHIHDKDVVVVKCGIGKVNAAICTQILADRYKVDSVINTGVAGSLNSDIDICDIVISKDAIEHDMDVTALGYERGVIPDMDNSVFHSDSRLIDVAVKSIEEANLSVKVFTGRVVSGDQFIAGKEKKDDLVNTFAGDCAEMEGASIAHAAYVNNIPCLIIRAISDKADGSAEMDYPTFEKKAAANSIKILKQLIKNL</sequence>
<evidence type="ECO:0000259" key="6">
    <source>
        <dbReference type="Pfam" id="PF01048"/>
    </source>
</evidence>
<evidence type="ECO:0000256" key="4">
    <source>
        <dbReference type="ARBA" id="ARBA00022801"/>
    </source>
</evidence>
<dbReference type="Pfam" id="PF01048">
    <property type="entry name" value="PNP_UDP_1"/>
    <property type="match status" value="1"/>
</dbReference>
<reference evidence="7" key="1">
    <citation type="submission" date="2022-09" db="EMBL/GenBank/DDBJ databases">
        <title>Eubacterium sp. LFL-14 isolated from human feces.</title>
        <authorList>
            <person name="Liu F."/>
        </authorList>
    </citation>
    <scope>NUCLEOTIDE SEQUENCE</scope>
    <source>
        <strain evidence="7">LFL-14</strain>
    </source>
</reference>
<dbReference type="EC" id="3.2.2.9" evidence="2"/>
<gene>
    <name evidence="7" type="ORF">N5B56_06335</name>
</gene>
<evidence type="ECO:0000256" key="5">
    <source>
        <dbReference type="ARBA" id="ARBA00023167"/>
    </source>
</evidence>
<keyword evidence="4 7" id="KW-0378">Hydrolase</keyword>
<keyword evidence="3" id="KW-0028">Amino-acid biosynthesis</keyword>
<keyword evidence="8" id="KW-1185">Reference proteome</keyword>
<dbReference type="SUPFAM" id="SSF53167">
    <property type="entry name" value="Purine and uridine phosphorylases"/>
    <property type="match status" value="1"/>
</dbReference>
<dbReference type="RefSeq" id="WP_022088734.1">
    <property type="nucleotide sequence ID" value="NZ_JAODBU010000006.1"/>
</dbReference>
<comment type="caution">
    <text evidence="7">The sequence shown here is derived from an EMBL/GenBank/DDBJ whole genome shotgun (WGS) entry which is preliminary data.</text>
</comment>
<dbReference type="GO" id="GO:0008782">
    <property type="term" value="F:adenosylhomocysteine nucleosidase activity"/>
    <property type="evidence" value="ECO:0007669"/>
    <property type="project" value="UniProtKB-EC"/>
</dbReference>
<dbReference type="NCBIfam" id="TIGR01704">
    <property type="entry name" value="MTA_SAH-Nsdase"/>
    <property type="match status" value="1"/>
</dbReference>
<dbReference type="Proteomes" id="UP001431199">
    <property type="component" value="Unassembled WGS sequence"/>
</dbReference>
<protein>
    <recommendedName>
        <fullName evidence="2">adenosylhomocysteine nucleosidase</fullName>
        <ecNumber evidence="2">3.2.2.9</ecNumber>
    </recommendedName>
</protein>
<evidence type="ECO:0000313" key="7">
    <source>
        <dbReference type="EMBL" id="MCT7398704.1"/>
    </source>
</evidence>
<proteinExistence type="predicted"/>
<dbReference type="InterPro" id="IPR000845">
    <property type="entry name" value="Nucleoside_phosphorylase_d"/>
</dbReference>
<dbReference type="InterPro" id="IPR035994">
    <property type="entry name" value="Nucleoside_phosphorylase_sf"/>
</dbReference>
<evidence type="ECO:0000256" key="1">
    <source>
        <dbReference type="ARBA" id="ARBA00004945"/>
    </source>
</evidence>
<evidence type="ECO:0000256" key="2">
    <source>
        <dbReference type="ARBA" id="ARBA00011974"/>
    </source>
</evidence>
<organism evidence="7 8">
    <name type="scientific">Eubacterium album</name>
    <dbReference type="NCBI Taxonomy" id="2978477"/>
    <lineage>
        <taxon>Bacteria</taxon>
        <taxon>Bacillati</taxon>
        <taxon>Bacillota</taxon>
        <taxon>Clostridia</taxon>
        <taxon>Eubacteriales</taxon>
        <taxon>Eubacteriaceae</taxon>
        <taxon>Eubacterium</taxon>
    </lineage>
</organism>
<comment type="pathway">
    <text evidence="1">Amino-acid biosynthesis; L-methionine biosynthesis via salvage pathway; S-methyl-5-thio-alpha-D-ribose 1-phosphate from S-methyl-5'-thioadenosine (hydrolase route): step 1/2.</text>
</comment>
<dbReference type="InterPro" id="IPR010049">
    <property type="entry name" value="MTA_SAH_Nsdase"/>
</dbReference>
<dbReference type="PANTHER" id="PTHR46832:SF1">
    <property type="entry name" value="5'-METHYLTHIOADENOSINE_S-ADENOSYLHOMOCYSTEINE NUCLEOSIDASE"/>
    <property type="match status" value="1"/>
</dbReference>
<evidence type="ECO:0000313" key="8">
    <source>
        <dbReference type="Proteomes" id="UP001431199"/>
    </source>
</evidence>
<keyword evidence="7" id="KW-0326">Glycosidase</keyword>
<dbReference type="PANTHER" id="PTHR46832">
    <property type="entry name" value="5'-METHYLTHIOADENOSINE/S-ADENOSYLHOMOCYSTEINE NUCLEOSIDASE"/>
    <property type="match status" value="1"/>
</dbReference>
<keyword evidence="5" id="KW-0486">Methionine biosynthesis</keyword>
<evidence type="ECO:0000256" key="3">
    <source>
        <dbReference type="ARBA" id="ARBA00022605"/>
    </source>
</evidence>
<accession>A0ABT2LZK1</accession>